<dbReference type="InterPro" id="IPR010870">
    <property type="entry name" value="Porin_O/P"/>
</dbReference>
<dbReference type="STRING" id="762486.SAMN05444411_106148"/>
<dbReference type="Pfam" id="PF07396">
    <property type="entry name" value="Porin_O_P"/>
    <property type="match status" value="1"/>
</dbReference>
<dbReference type="OrthoDB" id="9807854at2"/>
<evidence type="ECO:0000256" key="1">
    <source>
        <dbReference type="SAM" id="SignalP"/>
    </source>
</evidence>
<protein>
    <submittedName>
        <fullName evidence="2">Phosphate-selective porin</fullName>
    </submittedName>
</protein>
<sequence length="350" mass="39047">MKTKILLIVVVLLAVNFSFAQGCEDDIAPTGTKSGVPTTSSITFFGYIQGQYSSEFLQPETTSSFHFKRARFGVRGRINRSFSYYASLEASDFVSSDGNPYLLDAFITWDKHEWAKISMGSFKQPFSRDVATACHSLTTIDRSIVADQLVAPQRDYGLMLLGGSSKTKFRYSLALMNGTGLGTKDTNKKKDVIGRATYQLLNFLNVGASFRYGYPTNEDDDRTSYGFDALISYKKLSVQGEYIYDEGAYNLGADGGCGATPVILGDKRQGAYVMAAYKVSDKLQPVLKYEYFDADTDLKVSPISGYQEMFTVGVNYFFHKKVRLQVNYQIKEVDNNSDHDALLAQVQVRF</sequence>
<feature type="chain" id="PRO_5011513070" evidence="1">
    <location>
        <begin position="21"/>
        <end position="350"/>
    </location>
</feature>
<evidence type="ECO:0000313" key="3">
    <source>
        <dbReference type="Proteomes" id="UP000199595"/>
    </source>
</evidence>
<gene>
    <name evidence="2" type="ORF">SAMN05444411_106148</name>
</gene>
<dbReference type="Proteomes" id="UP000199595">
    <property type="component" value="Unassembled WGS sequence"/>
</dbReference>
<dbReference type="EMBL" id="FNNJ01000006">
    <property type="protein sequence ID" value="SDX52753.1"/>
    <property type="molecule type" value="Genomic_DNA"/>
</dbReference>
<proteinExistence type="predicted"/>
<organism evidence="2 3">
    <name type="scientific">Lutibacter oricola</name>
    <dbReference type="NCBI Taxonomy" id="762486"/>
    <lineage>
        <taxon>Bacteria</taxon>
        <taxon>Pseudomonadati</taxon>
        <taxon>Bacteroidota</taxon>
        <taxon>Flavobacteriia</taxon>
        <taxon>Flavobacteriales</taxon>
        <taxon>Flavobacteriaceae</taxon>
        <taxon>Lutibacter</taxon>
    </lineage>
</organism>
<dbReference type="AlphaFoldDB" id="A0A1H3CF46"/>
<dbReference type="SUPFAM" id="SSF56935">
    <property type="entry name" value="Porins"/>
    <property type="match status" value="1"/>
</dbReference>
<reference evidence="3" key="1">
    <citation type="submission" date="2016-10" db="EMBL/GenBank/DDBJ databases">
        <authorList>
            <person name="Varghese N."/>
            <person name="Submissions S."/>
        </authorList>
    </citation>
    <scope>NUCLEOTIDE SEQUENCE [LARGE SCALE GENOMIC DNA]</scope>
    <source>
        <strain evidence="3">DSM 24956</strain>
    </source>
</reference>
<keyword evidence="1" id="KW-0732">Signal</keyword>
<feature type="signal peptide" evidence="1">
    <location>
        <begin position="1"/>
        <end position="20"/>
    </location>
</feature>
<dbReference type="InterPro" id="IPR023614">
    <property type="entry name" value="Porin_dom_sf"/>
</dbReference>
<evidence type="ECO:0000313" key="2">
    <source>
        <dbReference type="EMBL" id="SDX52753.1"/>
    </source>
</evidence>
<name>A0A1H3CF46_9FLAO</name>
<dbReference type="PROSITE" id="PS51257">
    <property type="entry name" value="PROKAR_LIPOPROTEIN"/>
    <property type="match status" value="1"/>
</dbReference>
<keyword evidence="3" id="KW-1185">Reference proteome</keyword>
<accession>A0A1H3CF46</accession>
<dbReference type="Gene3D" id="2.40.160.10">
    <property type="entry name" value="Porin"/>
    <property type="match status" value="1"/>
</dbReference>
<dbReference type="RefSeq" id="WP_090123801.1">
    <property type="nucleotide sequence ID" value="NZ_FNNJ01000006.1"/>
</dbReference>